<protein>
    <submittedName>
        <fullName evidence="1">Uncharacterized protein</fullName>
    </submittedName>
</protein>
<evidence type="ECO:0000313" key="1">
    <source>
        <dbReference type="EMBL" id="NKY60400.1"/>
    </source>
</evidence>
<name>A0A846YS71_9NOCA</name>
<gene>
    <name evidence="1" type="ORF">HGA15_30545</name>
</gene>
<proteinExistence type="predicted"/>
<dbReference type="Proteomes" id="UP000570678">
    <property type="component" value="Unassembled WGS sequence"/>
</dbReference>
<dbReference type="EMBL" id="JAAXOT010000022">
    <property type="protein sequence ID" value="NKY60400.1"/>
    <property type="molecule type" value="Genomic_DNA"/>
</dbReference>
<comment type="caution">
    <text evidence="1">The sequence shown here is derived from an EMBL/GenBank/DDBJ whole genome shotgun (WGS) entry which is preliminary data.</text>
</comment>
<keyword evidence="2" id="KW-1185">Reference proteome</keyword>
<sequence length="70" mass="7591">MTAPTIDDPASELMYQTGTELGSIEVTGPNGFFTVIGRAWETSDRDAAMTDLRILIASLVRAYPETLPSQ</sequence>
<dbReference type="RefSeq" id="WP_062979959.1">
    <property type="nucleotide sequence ID" value="NZ_JAAXOT010000022.1"/>
</dbReference>
<dbReference type="AlphaFoldDB" id="A0A846YS71"/>
<organism evidence="1 2">
    <name type="scientific">Nocardia flavorosea</name>
    <dbReference type="NCBI Taxonomy" id="53429"/>
    <lineage>
        <taxon>Bacteria</taxon>
        <taxon>Bacillati</taxon>
        <taxon>Actinomycetota</taxon>
        <taxon>Actinomycetes</taxon>
        <taxon>Mycobacteriales</taxon>
        <taxon>Nocardiaceae</taxon>
        <taxon>Nocardia</taxon>
    </lineage>
</organism>
<reference evidence="1 2" key="1">
    <citation type="submission" date="2020-04" db="EMBL/GenBank/DDBJ databases">
        <title>MicrobeNet Type strains.</title>
        <authorList>
            <person name="Nicholson A.C."/>
        </authorList>
    </citation>
    <scope>NUCLEOTIDE SEQUENCE [LARGE SCALE GENOMIC DNA]</scope>
    <source>
        <strain evidence="1 2">JCM 3332</strain>
    </source>
</reference>
<accession>A0A846YS71</accession>
<evidence type="ECO:0000313" key="2">
    <source>
        <dbReference type="Proteomes" id="UP000570678"/>
    </source>
</evidence>